<organism evidence="3 4">
    <name type="scientific">Ditylenchus destructor</name>
    <dbReference type="NCBI Taxonomy" id="166010"/>
    <lineage>
        <taxon>Eukaryota</taxon>
        <taxon>Metazoa</taxon>
        <taxon>Ecdysozoa</taxon>
        <taxon>Nematoda</taxon>
        <taxon>Chromadorea</taxon>
        <taxon>Rhabditida</taxon>
        <taxon>Tylenchina</taxon>
        <taxon>Tylenchomorpha</taxon>
        <taxon>Sphaerularioidea</taxon>
        <taxon>Anguinidae</taxon>
        <taxon>Anguininae</taxon>
        <taxon>Ditylenchus</taxon>
    </lineage>
</organism>
<feature type="domain" description="Peptidase S1" evidence="2">
    <location>
        <begin position="14"/>
        <end position="293"/>
    </location>
</feature>
<evidence type="ECO:0000313" key="3">
    <source>
        <dbReference type="EMBL" id="KAI1696034.1"/>
    </source>
</evidence>
<dbReference type="InterPro" id="IPR033116">
    <property type="entry name" value="TRYPSIN_SER"/>
</dbReference>
<proteinExistence type="predicted"/>
<dbReference type="InterPro" id="IPR043504">
    <property type="entry name" value="Peptidase_S1_PA_chymotrypsin"/>
</dbReference>
<dbReference type="InterPro" id="IPR001314">
    <property type="entry name" value="Peptidase_S1A"/>
</dbReference>
<evidence type="ECO:0000256" key="1">
    <source>
        <dbReference type="ARBA" id="ARBA00023157"/>
    </source>
</evidence>
<dbReference type="EMBL" id="JAKKPZ010000355">
    <property type="protein sequence ID" value="KAI1696034.1"/>
    <property type="molecule type" value="Genomic_DNA"/>
</dbReference>
<dbReference type="GO" id="GO:0006508">
    <property type="term" value="P:proteolysis"/>
    <property type="evidence" value="ECO:0007669"/>
    <property type="project" value="InterPro"/>
</dbReference>
<dbReference type="InterPro" id="IPR001254">
    <property type="entry name" value="Trypsin_dom"/>
</dbReference>
<gene>
    <name evidence="3" type="ORF">DdX_19261</name>
</gene>
<dbReference type="SUPFAM" id="SSF50494">
    <property type="entry name" value="Trypsin-like serine proteases"/>
    <property type="match status" value="1"/>
</dbReference>
<evidence type="ECO:0000313" key="4">
    <source>
        <dbReference type="Proteomes" id="UP001201812"/>
    </source>
</evidence>
<dbReference type="GO" id="GO:0004252">
    <property type="term" value="F:serine-type endopeptidase activity"/>
    <property type="evidence" value="ECO:0007669"/>
    <property type="project" value="InterPro"/>
</dbReference>
<dbReference type="Pfam" id="PF00089">
    <property type="entry name" value="Trypsin"/>
    <property type="match status" value="1"/>
</dbReference>
<accession>A0AAD4MMY3</accession>
<dbReference type="PROSITE" id="PS00135">
    <property type="entry name" value="TRYPSIN_SER"/>
    <property type="match status" value="1"/>
</dbReference>
<dbReference type="Gene3D" id="2.40.10.10">
    <property type="entry name" value="Trypsin-like serine proteases"/>
    <property type="match status" value="1"/>
</dbReference>
<dbReference type="AlphaFoldDB" id="A0AAD4MMY3"/>
<sequence length="363" mass="40825">MDQYCSSEDINERVIDGVNAGFREFPYAVVITTAQESYEPSCAGSFISPRHILTAKHCVNSSTEYKIYWGGTCVDDKPEHYCSQEKMQLISAEFALFGKDVPVYGDIDLAIVQLKKPVVDNWWQDERFGLLCLPRFEDPIPPKITVQGWGLTRLADDQSVSFHLKTGQMGTTPRSDGDRHACESLTNNVITRFCLYPLPESPTTTTSNGDSGSAVVTKIVGGRYILQGILVAGTSHDATDAPTPDIEAAIHENIRQFLNDFYFLINDCASGIGPRPALQYSDTKIKLSSVQLWHTNNQFFHALEPFNPIETNEREDYITKCTAEHNNDNLKARKRRQVLDMNIRWPAVIVDETEVSFHFKMSS</sequence>
<comment type="caution">
    <text evidence="3">The sequence shown here is derived from an EMBL/GenBank/DDBJ whole genome shotgun (WGS) entry which is preliminary data.</text>
</comment>
<reference evidence="3" key="1">
    <citation type="submission" date="2022-01" db="EMBL/GenBank/DDBJ databases">
        <title>Genome Sequence Resource for Two Populations of Ditylenchus destructor, the Migratory Endoparasitic Phytonematode.</title>
        <authorList>
            <person name="Zhang H."/>
            <person name="Lin R."/>
            <person name="Xie B."/>
        </authorList>
    </citation>
    <scope>NUCLEOTIDE SEQUENCE</scope>
    <source>
        <strain evidence="3">BazhouSP</strain>
    </source>
</reference>
<keyword evidence="4" id="KW-1185">Reference proteome</keyword>
<dbReference type="InterPro" id="IPR009003">
    <property type="entry name" value="Peptidase_S1_PA"/>
</dbReference>
<keyword evidence="1" id="KW-1015">Disulfide bond</keyword>
<dbReference type="PROSITE" id="PS50240">
    <property type="entry name" value="TRYPSIN_DOM"/>
    <property type="match status" value="1"/>
</dbReference>
<evidence type="ECO:0000259" key="2">
    <source>
        <dbReference type="PROSITE" id="PS50240"/>
    </source>
</evidence>
<dbReference type="Proteomes" id="UP001201812">
    <property type="component" value="Unassembled WGS sequence"/>
</dbReference>
<dbReference type="PANTHER" id="PTHR24260">
    <property type="match status" value="1"/>
</dbReference>
<dbReference type="SMART" id="SM00020">
    <property type="entry name" value="Tryp_SPc"/>
    <property type="match status" value="1"/>
</dbReference>
<dbReference type="InterPro" id="IPR051333">
    <property type="entry name" value="CLIP_Serine_Protease"/>
</dbReference>
<protein>
    <submittedName>
        <fullName evidence="3">Trypsin domain-containing protein</fullName>
    </submittedName>
</protein>
<name>A0AAD4MMY3_9BILA</name>
<dbReference type="PRINTS" id="PR00722">
    <property type="entry name" value="CHYMOTRYPSIN"/>
</dbReference>
<dbReference type="PANTHER" id="PTHR24260:SF136">
    <property type="entry name" value="GH08193P-RELATED"/>
    <property type="match status" value="1"/>
</dbReference>